<reference evidence="3 4" key="1">
    <citation type="journal article" date="2017" name="Nat. Commun.">
        <title>Genome assembly with in vitro proximity ligation data and whole-genome triplication in lettuce.</title>
        <authorList>
            <person name="Reyes-Chin-Wo S."/>
            <person name="Wang Z."/>
            <person name="Yang X."/>
            <person name="Kozik A."/>
            <person name="Arikit S."/>
            <person name="Song C."/>
            <person name="Xia L."/>
            <person name="Froenicke L."/>
            <person name="Lavelle D.O."/>
            <person name="Truco M.J."/>
            <person name="Xia R."/>
            <person name="Zhu S."/>
            <person name="Xu C."/>
            <person name="Xu H."/>
            <person name="Xu X."/>
            <person name="Cox K."/>
            <person name="Korf I."/>
            <person name="Meyers B.C."/>
            <person name="Michelmore R.W."/>
        </authorList>
    </citation>
    <scope>NUCLEOTIDE SEQUENCE [LARGE SCALE GENOMIC DNA]</scope>
    <source>
        <strain evidence="4">cv. Salinas</strain>
        <tissue evidence="3">Seedlings</tissue>
    </source>
</reference>
<feature type="chain" id="PRO_5040427924" description="Transmembrane protein" evidence="2">
    <location>
        <begin position="29"/>
        <end position="103"/>
    </location>
</feature>
<accession>A0A9R1X9D0</accession>
<keyword evidence="4" id="KW-1185">Reference proteome</keyword>
<dbReference type="PANTHER" id="PTHR37249:SF3">
    <property type="entry name" value="OS03G0206201 PROTEIN"/>
    <property type="match status" value="1"/>
</dbReference>
<sequence>MKAFGLWVLFLVFATALISLCFPSFSEASMNLHKGMKLKEDMNLDDESNIDLLDYHKINPVPSSKASIRPGPIQHGTPLMPFIPKDPPPGPDHGNDADHVVFP</sequence>
<evidence type="ECO:0008006" key="5">
    <source>
        <dbReference type="Google" id="ProtNLM"/>
    </source>
</evidence>
<gene>
    <name evidence="3" type="ORF">LSAT_V11C600340470</name>
</gene>
<dbReference type="EMBL" id="NBSK02000006">
    <property type="protein sequence ID" value="KAJ0202264.1"/>
    <property type="molecule type" value="Genomic_DNA"/>
</dbReference>
<feature type="compositionally biased region" description="Basic and acidic residues" evidence="1">
    <location>
        <begin position="93"/>
        <end position="103"/>
    </location>
</feature>
<keyword evidence="2" id="KW-0732">Signal</keyword>
<evidence type="ECO:0000313" key="4">
    <source>
        <dbReference type="Proteomes" id="UP000235145"/>
    </source>
</evidence>
<dbReference type="AlphaFoldDB" id="A0A9R1X9D0"/>
<evidence type="ECO:0000256" key="1">
    <source>
        <dbReference type="SAM" id="MobiDB-lite"/>
    </source>
</evidence>
<dbReference type="PANTHER" id="PTHR37249">
    <property type="entry name" value="OS03G0206201 PROTEIN"/>
    <property type="match status" value="1"/>
</dbReference>
<dbReference type="Proteomes" id="UP000235145">
    <property type="component" value="Unassembled WGS sequence"/>
</dbReference>
<evidence type="ECO:0000256" key="2">
    <source>
        <dbReference type="SAM" id="SignalP"/>
    </source>
</evidence>
<evidence type="ECO:0000313" key="3">
    <source>
        <dbReference type="EMBL" id="KAJ0202264.1"/>
    </source>
</evidence>
<dbReference type="OrthoDB" id="1938519at2759"/>
<proteinExistence type="predicted"/>
<feature type="region of interest" description="Disordered" evidence="1">
    <location>
        <begin position="77"/>
        <end position="103"/>
    </location>
</feature>
<name>A0A9R1X9D0_LACSA</name>
<feature type="signal peptide" evidence="2">
    <location>
        <begin position="1"/>
        <end position="28"/>
    </location>
</feature>
<comment type="caution">
    <text evidence="3">The sequence shown here is derived from an EMBL/GenBank/DDBJ whole genome shotgun (WGS) entry which is preliminary data.</text>
</comment>
<dbReference type="Gramene" id="rna-gnl|WGS:NBSK|LSAT_6X112441_mrna">
    <property type="protein sequence ID" value="cds-PLY99229.1"/>
    <property type="gene ID" value="gene-LSAT_6X112441"/>
</dbReference>
<organism evidence="3 4">
    <name type="scientific">Lactuca sativa</name>
    <name type="common">Garden lettuce</name>
    <dbReference type="NCBI Taxonomy" id="4236"/>
    <lineage>
        <taxon>Eukaryota</taxon>
        <taxon>Viridiplantae</taxon>
        <taxon>Streptophyta</taxon>
        <taxon>Embryophyta</taxon>
        <taxon>Tracheophyta</taxon>
        <taxon>Spermatophyta</taxon>
        <taxon>Magnoliopsida</taxon>
        <taxon>eudicotyledons</taxon>
        <taxon>Gunneridae</taxon>
        <taxon>Pentapetalae</taxon>
        <taxon>asterids</taxon>
        <taxon>campanulids</taxon>
        <taxon>Asterales</taxon>
        <taxon>Asteraceae</taxon>
        <taxon>Cichorioideae</taxon>
        <taxon>Cichorieae</taxon>
        <taxon>Lactucinae</taxon>
        <taxon>Lactuca</taxon>
    </lineage>
</organism>
<protein>
    <recommendedName>
        <fullName evidence="5">Transmembrane protein</fullName>
    </recommendedName>
</protein>